<evidence type="ECO:0000313" key="2">
    <source>
        <dbReference type="Proteomes" id="UP000292580"/>
    </source>
</evidence>
<dbReference type="EMBL" id="PGCL01000001">
    <property type="protein sequence ID" value="TAJ45476.1"/>
    <property type="molecule type" value="Genomic_DNA"/>
</dbReference>
<keyword evidence="2" id="KW-1185">Reference proteome</keyword>
<evidence type="ECO:0000313" key="1">
    <source>
        <dbReference type="EMBL" id="TAJ45476.1"/>
    </source>
</evidence>
<dbReference type="OrthoDB" id="105746at2157"/>
<dbReference type="AlphaFoldDB" id="A0A483CV11"/>
<proteinExistence type="predicted"/>
<sequence>MLDHREQSALGVLIGISALILAAHALLGMIGSAAFAQPWSPEAGEGTLVVIEGTLSSYHTLSGGHAAGRVDDAPIFLPADLADQVSLAEGDRIRIVGVAATYNGEKEIVVRSTADITIISAAPSPSRAVPG</sequence>
<accession>A0A483CV11</accession>
<protein>
    <submittedName>
        <fullName evidence="1">Uncharacterized protein</fullName>
    </submittedName>
</protein>
<dbReference type="Proteomes" id="UP000292580">
    <property type="component" value="Unassembled WGS sequence"/>
</dbReference>
<gene>
    <name evidence="1" type="ORF">CUJ86_01740</name>
</gene>
<reference evidence="1 2" key="1">
    <citation type="submission" date="2017-11" db="EMBL/GenBank/DDBJ databases">
        <title>Isolation and Characterization of Methanofollis Species from Methane Seep Offshore SW Taiwan.</title>
        <authorList>
            <person name="Teng N.-H."/>
            <person name="Lai M.-C."/>
            <person name="Chen S.-C."/>
        </authorList>
    </citation>
    <scope>NUCLEOTIDE SEQUENCE [LARGE SCALE GENOMIC DNA]</scope>
    <source>
        <strain evidence="1 2">FWC-SCC2</strain>
    </source>
</reference>
<dbReference type="RefSeq" id="WP_130645835.1">
    <property type="nucleotide sequence ID" value="NZ_PGCL01000001.1"/>
</dbReference>
<organism evidence="1 2">
    <name type="scientific">Methanofollis fontis</name>
    <dbReference type="NCBI Taxonomy" id="2052832"/>
    <lineage>
        <taxon>Archaea</taxon>
        <taxon>Methanobacteriati</taxon>
        <taxon>Methanobacteriota</taxon>
        <taxon>Stenosarchaea group</taxon>
        <taxon>Methanomicrobia</taxon>
        <taxon>Methanomicrobiales</taxon>
        <taxon>Methanomicrobiaceae</taxon>
        <taxon>Methanofollis</taxon>
    </lineage>
</organism>
<comment type="caution">
    <text evidence="1">The sequence shown here is derived from an EMBL/GenBank/DDBJ whole genome shotgun (WGS) entry which is preliminary data.</text>
</comment>
<name>A0A483CV11_9EURY</name>